<name>A0ABT2CZE6_9BURK</name>
<feature type="domain" description="HTH cro/C1-type" evidence="2">
    <location>
        <begin position="22"/>
        <end position="69"/>
    </location>
</feature>
<dbReference type="Pfam" id="PF01381">
    <property type="entry name" value="HTH_3"/>
    <property type="match status" value="1"/>
</dbReference>
<proteinExistence type="predicted"/>
<sequence>MARMHNPPHPGETLKEDVLPDLGLTITEAARQLGVSRQALSRVLDGRAPITAELAVRLAKWLGGEPDIWLRVQNHYDLWHAEQDKSIEVMPVVRTLAA</sequence>
<reference evidence="3 4" key="1">
    <citation type="submission" date="2022-08" db="EMBL/GenBank/DDBJ databases">
        <title>Reclassification of Massilia species as members of the genera Telluria, Duganella, Pseudoduganella, Mokoshia gen. nov. and Zemynaea gen. nov. using orthogonal and non-orthogonal genome-based approaches.</title>
        <authorList>
            <person name="Bowman J.P."/>
        </authorList>
    </citation>
    <scope>NUCLEOTIDE SEQUENCE [LARGE SCALE GENOMIC DNA]</scope>
    <source>
        <strain evidence="3 4">JCM 31606</strain>
    </source>
</reference>
<evidence type="ECO:0000259" key="2">
    <source>
        <dbReference type="PROSITE" id="PS50943"/>
    </source>
</evidence>
<dbReference type="CDD" id="cd00093">
    <property type="entry name" value="HTH_XRE"/>
    <property type="match status" value="1"/>
</dbReference>
<dbReference type="PANTHER" id="PTHR36924">
    <property type="entry name" value="ANTITOXIN HIGA-1"/>
    <property type="match status" value="1"/>
</dbReference>
<dbReference type="PROSITE" id="PS50943">
    <property type="entry name" value="HTH_CROC1"/>
    <property type="match status" value="1"/>
</dbReference>
<dbReference type="Proteomes" id="UP001204621">
    <property type="component" value="Unassembled WGS sequence"/>
</dbReference>
<comment type="caution">
    <text evidence="3">The sequence shown here is derived from an EMBL/GenBank/DDBJ whole genome shotgun (WGS) entry which is preliminary data.</text>
</comment>
<keyword evidence="1" id="KW-0238">DNA-binding</keyword>
<dbReference type="InterPro" id="IPR013430">
    <property type="entry name" value="Toxin_antidote_HigA"/>
</dbReference>
<accession>A0ABT2CZE6</accession>
<dbReference type="SUPFAM" id="SSF47413">
    <property type="entry name" value="lambda repressor-like DNA-binding domains"/>
    <property type="match status" value="1"/>
</dbReference>
<dbReference type="RefSeq" id="WP_258812532.1">
    <property type="nucleotide sequence ID" value="NZ_JANUGU010000004.1"/>
</dbReference>
<protein>
    <submittedName>
        <fullName evidence="3">HigA family addiction module antitoxin</fullName>
    </submittedName>
</protein>
<dbReference type="InterPro" id="IPR010982">
    <property type="entry name" value="Lambda_DNA-bd_dom_sf"/>
</dbReference>
<dbReference type="NCBIfam" id="TIGR02607">
    <property type="entry name" value="antidote_HigA"/>
    <property type="match status" value="1"/>
</dbReference>
<dbReference type="EMBL" id="JANUGU010000004">
    <property type="protein sequence ID" value="MCS0659351.1"/>
    <property type="molecule type" value="Genomic_DNA"/>
</dbReference>
<keyword evidence="4" id="KW-1185">Reference proteome</keyword>
<evidence type="ECO:0000313" key="4">
    <source>
        <dbReference type="Proteomes" id="UP001204621"/>
    </source>
</evidence>
<dbReference type="SMART" id="SM00530">
    <property type="entry name" value="HTH_XRE"/>
    <property type="match status" value="1"/>
</dbReference>
<evidence type="ECO:0000256" key="1">
    <source>
        <dbReference type="ARBA" id="ARBA00023125"/>
    </source>
</evidence>
<dbReference type="Gene3D" id="1.10.260.40">
    <property type="entry name" value="lambda repressor-like DNA-binding domains"/>
    <property type="match status" value="1"/>
</dbReference>
<dbReference type="PANTHER" id="PTHR36924:SF1">
    <property type="entry name" value="ANTITOXIN HIGA-1"/>
    <property type="match status" value="1"/>
</dbReference>
<dbReference type="InterPro" id="IPR001387">
    <property type="entry name" value="Cro/C1-type_HTH"/>
</dbReference>
<evidence type="ECO:0000313" key="3">
    <source>
        <dbReference type="EMBL" id="MCS0659351.1"/>
    </source>
</evidence>
<gene>
    <name evidence="3" type="ORF">NX778_14875</name>
</gene>
<organism evidence="3 4">
    <name type="scientific">Massilia terrae</name>
    <dbReference type="NCBI Taxonomy" id="1811224"/>
    <lineage>
        <taxon>Bacteria</taxon>
        <taxon>Pseudomonadati</taxon>
        <taxon>Pseudomonadota</taxon>
        <taxon>Betaproteobacteria</taxon>
        <taxon>Burkholderiales</taxon>
        <taxon>Oxalobacteraceae</taxon>
        <taxon>Telluria group</taxon>
        <taxon>Massilia</taxon>
    </lineage>
</organism>